<evidence type="ECO:0000313" key="2">
    <source>
        <dbReference type="Proteomes" id="UP000287171"/>
    </source>
</evidence>
<sequence length="239" mass="27015">MAWLLLDIVIIFLLVFVPSMLASRARRESSPRSTPSLRQAKVTRPRQPKIFREHTPLIADQLQQGQARHGLIGQRIELVQTLVQPQTTLLYMLRARAIALYQEQESCSWQEAVEAITYFGLNTETSGPGHADPLVVYFLLQANCREDAIAYFSFSTGSPADVAREVIQQIEQMIADGKTELLETGPHDPDPQALRFLLESGYALLAIRYYRQCTDVSLLDALAAIQHLQERWELPTDPL</sequence>
<name>A0A402BBN1_9CHLR</name>
<evidence type="ECO:0000313" key="1">
    <source>
        <dbReference type="EMBL" id="GCE28755.1"/>
    </source>
</evidence>
<accession>A0A402BBN1</accession>
<dbReference type="Proteomes" id="UP000287171">
    <property type="component" value="Unassembled WGS sequence"/>
</dbReference>
<dbReference type="RefSeq" id="WP_126628935.1">
    <property type="nucleotide sequence ID" value="NZ_BIFT01000001.1"/>
</dbReference>
<dbReference type="AlphaFoldDB" id="A0A402BBN1"/>
<keyword evidence="2" id="KW-1185">Reference proteome</keyword>
<protein>
    <submittedName>
        <fullName evidence="1">Uncharacterized protein</fullName>
    </submittedName>
</protein>
<organism evidence="1 2">
    <name type="scientific">Dictyobacter alpinus</name>
    <dbReference type="NCBI Taxonomy" id="2014873"/>
    <lineage>
        <taxon>Bacteria</taxon>
        <taxon>Bacillati</taxon>
        <taxon>Chloroflexota</taxon>
        <taxon>Ktedonobacteria</taxon>
        <taxon>Ktedonobacterales</taxon>
        <taxon>Dictyobacteraceae</taxon>
        <taxon>Dictyobacter</taxon>
    </lineage>
</organism>
<dbReference type="OrthoDB" id="9862447at2"/>
<reference evidence="2" key="1">
    <citation type="submission" date="2018-12" db="EMBL/GenBank/DDBJ databases">
        <title>Tengunoibacter tsumagoiensis gen. nov., sp. nov., Dictyobacter kobayashii sp. nov., D. alpinus sp. nov., and D. joshuensis sp. nov. and description of Dictyobacteraceae fam. nov. within the order Ktedonobacterales isolated from Tengu-no-mugimeshi.</title>
        <authorList>
            <person name="Wang C.M."/>
            <person name="Zheng Y."/>
            <person name="Sakai Y."/>
            <person name="Toyoda A."/>
            <person name="Minakuchi Y."/>
            <person name="Abe K."/>
            <person name="Yokota A."/>
            <person name="Yabe S."/>
        </authorList>
    </citation>
    <scope>NUCLEOTIDE SEQUENCE [LARGE SCALE GENOMIC DNA]</scope>
    <source>
        <strain evidence="2">Uno16</strain>
    </source>
</reference>
<dbReference type="EMBL" id="BIFT01000001">
    <property type="protein sequence ID" value="GCE28755.1"/>
    <property type="molecule type" value="Genomic_DNA"/>
</dbReference>
<comment type="caution">
    <text evidence="1">The sequence shown here is derived from an EMBL/GenBank/DDBJ whole genome shotgun (WGS) entry which is preliminary data.</text>
</comment>
<proteinExistence type="predicted"/>
<gene>
    <name evidence="1" type="ORF">KDA_42390</name>
</gene>